<dbReference type="InterPro" id="IPR006179">
    <property type="entry name" value="5_nucleotidase/apyrase"/>
</dbReference>
<dbReference type="eggNOG" id="COG0737">
    <property type="taxonomic scope" value="Bacteria"/>
</dbReference>
<proteinExistence type="predicted"/>
<dbReference type="AlphaFoldDB" id="A0A1G7G0H2"/>
<protein>
    <submittedName>
        <fullName evidence="2">5'-nucleotidase, C-terminal domain</fullName>
    </submittedName>
</protein>
<feature type="domain" description="5'-Nucleotidase C-terminal" evidence="1">
    <location>
        <begin position="78"/>
        <end position="216"/>
    </location>
</feature>
<dbReference type="EMBL" id="FNBD01000004">
    <property type="protein sequence ID" value="SDE81570.1"/>
    <property type="molecule type" value="Genomic_DNA"/>
</dbReference>
<dbReference type="Gene3D" id="3.90.780.10">
    <property type="entry name" value="5'-Nucleotidase, C-terminal domain"/>
    <property type="match status" value="1"/>
</dbReference>
<dbReference type="GO" id="GO:0016787">
    <property type="term" value="F:hydrolase activity"/>
    <property type="evidence" value="ECO:0007669"/>
    <property type="project" value="InterPro"/>
</dbReference>
<gene>
    <name evidence="2" type="ORF">SAMN04487992_10434</name>
</gene>
<dbReference type="Proteomes" id="UP000182114">
    <property type="component" value="Unassembled WGS sequence"/>
</dbReference>
<dbReference type="PANTHER" id="PTHR11575:SF24">
    <property type="entry name" value="5'-NUCLEOTIDASE"/>
    <property type="match status" value="1"/>
</dbReference>
<organism evidence="2 3">
    <name type="scientific">Cellulophaga baltica</name>
    <dbReference type="NCBI Taxonomy" id="76594"/>
    <lineage>
        <taxon>Bacteria</taxon>
        <taxon>Pseudomonadati</taxon>
        <taxon>Bacteroidota</taxon>
        <taxon>Flavobacteriia</taxon>
        <taxon>Flavobacteriales</taxon>
        <taxon>Flavobacteriaceae</taxon>
        <taxon>Cellulophaga</taxon>
    </lineage>
</organism>
<dbReference type="PRINTS" id="PR01607">
    <property type="entry name" value="APYRASEFAMLY"/>
</dbReference>
<dbReference type="PANTHER" id="PTHR11575">
    <property type="entry name" value="5'-NUCLEOTIDASE-RELATED"/>
    <property type="match status" value="1"/>
</dbReference>
<dbReference type="GO" id="GO:0009166">
    <property type="term" value="P:nucleotide catabolic process"/>
    <property type="evidence" value="ECO:0007669"/>
    <property type="project" value="InterPro"/>
</dbReference>
<reference evidence="3" key="1">
    <citation type="submission" date="2016-10" db="EMBL/GenBank/DDBJ databases">
        <authorList>
            <person name="Varghese N."/>
            <person name="Submissions S."/>
        </authorList>
    </citation>
    <scope>NUCLEOTIDE SEQUENCE [LARGE SCALE GENOMIC DNA]</scope>
    <source>
        <strain evidence="3">DSM 24729</strain>
    </source>
</reference>
<evidence type="ECO:0000313" key="2">
    <source>
        <dbReference type="EMBL" id="SDE81570.1"/>
    </source>
</evidence>
<evidence type="ECO:0000259" key="1">
    <source>
        <dbReference type="Pfam" id="PF02872"/>
    </source>
</evidence>
<dbReference type="InterPro" id="IPR036907">
    <property type="entry name" value="5'-Nucleotdase_C_sf"/>
</dbReference>
<dbReference type="Pfam" id="PF02872">
    <property type="entry name" value="5_nucleotid_C"/>
    <property type="match status" value="1"/>
</dbReference>
<name>A0A1G7G0H2_9FLAO</name>
<evidence type="ECO:0000313" key="3">
    <source>
        <dbReference type="Proteomes" id="UP000182114"/>
    </source>
</evidence>
<dbReference type="SUPFAM" id="SSF55816">
    <property type="entry name" value="5'-nucleotidase (syn. UDP-sugar hydrolase), C-terminal domain"/>
    <property type="match status" value="1"/>
</dbReference>
<sequence>MILKIKQIVIIITITCFFSCKQEKPVLTEISGKQIAVSDTLIATDSIEAFVAPYRNRINEILDSTIAYAPKDITKNDGILNTTAGNLMADAVLELAGPIFKSRTGSSLDFVLLNHGGIRSIISAGNVSARTAYEIMPFENTIVVVGLKGDAILEMVDYLIKAKRPHPLAGIQIILNKDDTINTIKIQGEDFDENKTYYVGTSNYLVNGGDRMDFFKKKLTFTETDYLIRNIMIDYFTKKNTIAPITDDRFIKLDY</sequence>
<dbReference type="GO" id="GO:0030288">
    <property type="term" value="C:outer membrane-bounded periplasmic space"/>
    <property type="evidence" value="ECO:0007669"/>
    <property type="project" value="TreeGrafter"/>
</dbReference>
<dbReference type="InterPro" id="IPR008334">
    <property type="entry name" value="5'-Nucleotdase_C"/>
</dbReference>
<keyword evidence="3" id="KW-1185">Reference proteome</keyword>
<accession>A0A1G7G0H2</accession>